<dbReference type="InterPro" id="IPR023393">
    <property type="entry name" value="START-like_dom_sf"/>
</dbReference>
<dbReference type="OrthoDB" id="9803476at2"/>
<gene>
    <name evidence="4" type="ORF">SAMN02745223_00633</name>
    <name evidence="3" type="ORF">VW29_21360</name>
</gene>
<dbReference type="CDD" id="cd08900">
    <property type="entry name" value="SRPBCC_CalC_Aha1-like_7"/>
    <property type="match status" value="1"/>
</dbReference>
<dbReference type="Proteomes" id="UP000033608">
    <property type="component" value="Unassembled WGS sequence"/>
</dbReference>
<dbReference type="EMBL" id="FQVC01000001">
    <property type="protein sequence ID" value="SHE52497.1"/>
    <property type="molecule type" value="Genomic_DNA"/>
</dbReference>
<dbReference type="STRING" id="1121477.SAMN02745223_00633"/>
<evidence type="ECO:0000313" key="3">
    <source>
        <dbReference type="EMBL" id="KKB75774.1"/>
    </source>
</evidence>
<dbReference type="EMBL" id="LAJF01000158">
    <property type="protein sequence ID" value="KKB75774.1"/>
    <property type="molecule type" value="Genomic_DNA"/>
</dbReference>
<sequence length="156" mass="17332">MTKHSIAHGSFTLERRYPAKPARVFKALSDPAAKKHWFNGPEEWGPDQHEMDFRIGGRETSVGGPPEGPVHKFEAIYQDIVRDHRIIYTYEMSLDDTKISVSLATFEITPDGEGSRLVLTEHGAFLDGFDDAGGRERGTSDLLDALGAYLTRQAAN</sequence>
<dbReference type="PATRIC" id="fig|1121477.3.peg.1055"/>
<comment type="similarity">
    <text evidence="1">Belongs to the AHA1 family.</text>
</comment>
<dbReference type="RefSeq" id="WP_046137324.1">
    <property type="nucleotide sequence ID" value="NZ_FQVC01000001.1"/>
</dbReference>
<dbReference type="Proteomes" id="UP000184533">
    <property type="component" value="Unassembled WGS sequence"/>
</dbReference>
<evidence type="ECO:0000256" key="1">
    <source>
        <dbReference type="ARBA" id="ARBA00006817"/>
    </source>
</evidence>
<reference evidence="3 5" key="1">
    <citation type="submission" date="2015-03" db="EMBL/GenBank/DDBJ databases">
        <authorList>
            <person name="Hassan Y.I."/>
            <person name="Lepp D."/>
            <person name="Zhou T."/>
        </authorList>
    </citation>
    <scope>NUCLEOTIDE SEQUENCE [LARGE SCALE GENOMIC DNA]</scope>
    <source>
        <strain evidence="3 5">DSM 17137</strain>
    </source>
</reference>
<accession>A0A0F5L0Q6</accession>
<dbReference type="SUPFAM" id="SSF55961">
    <property type="entry name" value="Bet v1-like"/>
    <property type="match status" value="1"/>
</dbReference>
<organism evidence="3 5">
    <name type="scientific">Devosia limi DSM 17137</name>
    <dbReference type="NCBI Taxonomy" id="1121477"/>
    <lineage>
        <taxon>Bacteria</taxon>
        <taxon>Pseudomonadati</taxon>
        <taxon>Pseudomonadota</taxon>
        <taxon>Alphaproteobacteria</taxon>
        <taxon>Hyphomicrobiales</taxon>
        <taxon>Devosiaceae</taxon>
        <taxon>Devosia</taxon>
    </lineage>
</organism>
<evidence type="ECO:0000259" key="2">
    <source>
        <dbReference type="Pfam" id="PF08327"/>
    </source>
</evidence>
<proteinExistence type="inferred from homology"/>
<evidence type="ECO:0000313" key="5">
    <source>
        <dbReference type="Proteomes" id="UP000033608"/>
    </source>
</evidence>
<protein>
    <submittedName>
        <fullName evidence="3">Polyketide cyclase</fullName>
    </submittedName>
</protein>
<dbReference type="InterPro" id="IPR013538">
    <property type="entry name" value="ASHA1/2-like_C"/>
</dbReference>
<reference evidence="4 6" key="2">
    <citation type="submission" date="2016-11" db="EMBL/GenBank/DDBJ databases">
        <authorList>
            <person name="Jaros S."/>
            <person name="Januszkiewicz K."/>
            <person name="Wedrychowicz H."/>
        </authorList>
    </citation>
    <scope>NUCLEOTIDE SEQUENCE [LARGE SCALE GENOMIC DNA]</scope>
    <source>
        <strain evidence="4 6">DSM 17137</strain>
    </source>
</reference>
<evidence type="ECO:0000313" key="4">
    <source>
        <dbReference type="EMBL" id="SHE52497.1"/>
    </source>
</evidence>
<dbReference type="Gene3D" id="3.30.530.20">
    <property type="match status" value="1"/>
</dbReference>
<name>A0A0F5L0Q6_9HYPH</name>
<keyword evidence="5" id="KW-1185">Reference proteome</keyword>
<dbReference type="AlphaFoldDB" id="A0A0F5L0Q6"/>
<evidence type="ECO:0000313" key="6">
    <source>
        <dbReference type="Proteomes" id="UP000184533"/>
    </source>
</evidence>
<dbReference type="Pfam" id="PF08327">
    <property type="entry name" value="AHSA1"/>
    <property type="match status" value="1"/>
</dbReference>
<feature type="domain" description="Activator of Hsp90 ATPase homologue 1/2-like C-terminal" evidence="2">
    <location>
        <begin position="19"/>
        <end position="150"/>
    </location>
</feature>